<evidence type="ECO:0000256" key="3">
    <source>
        <dbReference type="ARBA" id="ARBA00010617"/>
    </source>
</evidence>
<dbReference type="OMA" id="VANDMVD"/>
<dbReference type="Proteomes" id="UP000238479">
    <property type="component" value="Chromosome 1"/>
</dbReference>
<dbReference type="GO" id="GO:0005506">
    <property type="term" value="F:iron ion binding"/>
    <property type="evidence" value="ECO:0007669"/>
    <property type="project" value="InterPro"/>
</dbReference>
<evidence type="ECO:0000256" key="7">
    <source>
        <dbReference type="ARBA" id="ARBA00023004"/>
    </source>
</evidence>
<keyword evidence="7" id="KW-0408">Iron</keyword>
<dbReference type="Gene3D" id="1.10.630.10">
    <property type="entry name" value="Cytochrome P450"/>
    <property type="match status" value="1"/>
</dbReference>
<evidence type="ECO:0000256" key="5">
    <source>
        <dbReference type="ARBA" id="ARBA00022723"/>
    </source>
</evidence>
<dbReference type="PANTHER" id="PTHR47943:SF2">
    <property type="entry name" value="CYTOCHROME P450"/>
    <property type="match status" value="1"/>
</dbReference>
<evidence type="ECO:0000256" key="9">
    <source>
        <dbReference type="ARBA" id="ARBA00023136"/>
    </source>
</evidence>
<dbReference type="Gramene" id="PRQ57183">
    <property type="protein sequence ID" value="PRQ57183"/>
    <property type="gene ID" value="RchiOBHm_Chr1g0345511"/>
</dbReference>
<dbReference type="EMBL" id="PDCK01000039">
    <property type="protein sequence ID" value="PRQ57183.1"/>
    <property type="molecule type" value="Genomic_DNA"/>
</dbReference>
<dbReference type="GO" id="GO:0016711">
    <property type="term" value="F:flavonoid 3'-monooxygenase activity"/>
    <property type="evidence" value="ECO:0007669"/>
    <property type="project" value="UniProtKB-EC"/>
</dbReference>
<dbReference type="PANTHER" id="PTHR47943">
    <property type="entry name" value="CYTOCHROME P450 93A3-LIKE"/>
    <property type="match status" value="1"/>
</dbReference>
<comment type="subcellular location">
    <subcellularLocation>
        <location evidence="2">Membrane</location>
    </subcellularLocation>
</comment>
<dbReference type="GO" id="GO:0020037">
    <property type="term" value="F:heme binding"/>
    <property type="evidence" value="ECO:0007669"/>
    <property type="project" value="InterPro"/>
</dbReference>
<gene>
    <name evidence="10" type="ORF">RchiOBHm_Chr1g0345511</name>
</gene>
<evidence type="ECO:0000256" key="8">
    <source>
        <dbReference type="ARBA" id="ARBA00023033"/>
    </source>
</evidence>
<evidence type="ECO:0000256" key="1">
    <source>
        <dbReference type="ARBA" id="ARBA00001971"/>
    </source>
</evidence>
<dbReference type="GO" id="GO:0016020">
    <property type="term" value="C:membrane"/>
    <property type="evidence" value="ECO:0007669"/>
    <property type="project" value="UniProtKB-SubCell"/>
</dbReference>
<sequence>MTCRMVFGKKYMDEESSERGFKSVIQEGLQLGAAPNLGDYIPCIAPLDLQGFTKRMKVVHRVFDDFLEKIVEEHLQSRDQGESS</sequence>
<dbReference type="EC" id="1.14.14.82" evidence="10"/>
<keyword evidence="9" id="KW-0472">Membrane</keyword>
<reference evidence="10 11" key="1">
    <citation type="journal article" date="2018" name="Nat. Genet.">
        <title>The Rosa genome provides new insights in the design of modern roses.</title>
        <authorList>
            <person name="Bendahmane M."/>
        </authorList>
    </citation>
    <scope>NUCLEOTIDE SEQUENCE [LARGE SCALE GENOMIC DNA]</scope>
    <source>
        <strain evidence="11">cv. Old Blush</strain>
    </source>
</reference>
<keyword evidence="6 10" id="KW-0560">Oxidoreductase</keyword>
<evidence type="ECO:0000256" key="2">
    <source>
        <dbReference type="ARBA" id="ARBA00004370"/>
    </source>
</evidence>
<comment type="similarity">
    <text evidence="3">Belongs to the cytochrome P450 family.</text>
</comment>
<comment type="caution">
    <text evidence="10">The sequence shown here is derived from an EMBL/GenBank/DDBJ whole genome shotgun (WGS) entry which is preliminary data.</text>
</comment>
<comment type="cofactor">
    <cofactor evidence="1">
        <name>heme</name>
        <dbReference type="ChEBI" id="CHEBI:30413"/>
    </cofactor>
</comment>
<organism evidence="10 11">
    <name type="scientific">Rosa chinensis</name>
    <name type="common">China rose</name>
    <dbReference type="NCBI Taxonomy" id="74649"/>
    <lineage>
        <taxon>Eukaryota</taxon>
        <taxon>Viridiplantae</taxon>
        <taxon>Streptophyta</taxon>
        <taxon>Embryophyta</taxon>
        <taxon>Tracheophyta</taxon>
        <taxon>Spermatophyta</taxon>
        <taxon>Magnoliopsida</taxon>
        <taxon>eudicotyledons</taxon>
        <taxon>Gunneridae</taxon>
        <taxon>Pentapetalae</taxon>
        <taxon>rosids</taxon>
        <taxon>fabids</taxon>
        <taxon>Rosales</taxon>
        <taxon>Rosaceae</taxon>
        <taxon>Rosoideae</taxon>
        <taxon>Rosoideae incertae sedis</taxon>
        <taxon>Rosa</taxon>
    </lineage>
</organism>
<evidence type="ECO:0000256" key="4">
    <source>
        <dbReference type="ARBA" id="ARBA00022617"/>
    </source>
</evidence>
<name>A0A2P6SEU0_ROSCH</name>
<dbReference type="InterPro" id="IPR036396">
    <property type="entry name" value="Cyt_P450_sf"/>
</dbReference>
<protein>
    <submittedName>
        <fullName evidence="10">Putative flavonoid 3'-monooxygenase</fullName>
        <ecNumber evidence="10">1.14.14.82</ecNumber>
    </submittedName>
</protein>
<keyword evidence="5" id="KW-0479">Metal-binding</keyword>
<evidence type="ECO:0000313" key="10">
    <source>
        <dbReference type="EMBL" id="PRQ57183.1"/>
    </source>
</evidence>
<proteinExistence type="inferred from homology"/>
<evidence type="ECO:0000256" key="6">
    <source>
        <dbReference type="ARBA" id="ARBA00023002"/>
    </source>
</evidence>
<dbReference type="SUPFAM" id="SSF48264">
    <property type="entry name" value="Cytochrome P450"/>
    <property type="match status" value="1"/>
</dbReference>
<dbReference type="AlphaFoldDB" id="A0A2P6SEU0"/>
<keyword evidence="4" id="KW-0349">Heme</keyword>
<dbReference type="STRING" id="74649.A0A2P6SEU0"/>
<evidence type="ECO:0000313" key="11">
    <source>
        <dbReference type="Proteomes" id="UP000238479"/>
    </source>
</evidence>
<keyword evidence="11" id="KW-1185">Reference proteome</keyword>
<keyword evidence="8 10" id="KW-0503">Monooxygenase</keyword>
<accession>A0A2P6SEU0</accession>